<dbReference type="Proteomes" id="UP001589608">
    <property type="component" value="Unassembled WGS sequence"/>
</dbReference>
<proteinExistence type="predicted"/>
<feature type="region of interest" description="Disordered" evidence="1">
    <location>
        <begin position="16"/>
        <end position="44"/>
    </location>
</feature>
<sequence>MVKTFAEALMSAEADAVCGGGDGERSDERTNQRPAPLSSPLRSCGRARISRTGCCSTSHLSKSQVSKMATHLDAHVEAFRNGPLDGGPSAFIALNALIG</sequence>
<feature type="compositionally biased region" description="Basic and acidic residues" evidence="1">
    <location>
        <begin position="22"/>
        <end position="31"/>
    </location>
</feature>
<comment type="caution">
    <text evidence="2">The sequence shown here is derived from an EMBL/GenBank/DDBJ whole genome shotgun (WGS) entry which is preliminary data.</text>
</comment>
<dbReference type="EMBL" id="JBHMCA010000047">
    <property type="protein sequence ID" value="MFB9446453.1"/>
    <property type="molecule type" value="Genomic_DNA"/>
</dbReference>
<organism evidence="2 3">
    <name type="scientific">Dactylosporangium vinaceum</name>
    <dbReference type="NCBI Taxonomy" id="53362"/>
    <lineage>
        <taxon>Bacteria</taxon>
        <taxon>Bacillati</taxon>
        <taxon>Actinomycetota</taxon>
        <taxon>Actinomycetes</taxon>
        <taxon>Micromonosporales</taxon>
        <taxon>Micromonosporaceae</taxon>
        <taxon>Dactylosporangium</taxon>
    </lineage>
</organism>
<accession>A0ABV5MC96</accession>
<evidence type="ECO:0000256" key="1">
    <source>
        <dbReference type="SAM" id="MobiDB-lite"/>
    </source>
</evidence>
<name>A0ABV5MC96_9ACTN</name>
<protein>
    <submittedName>
        <fullName evidence="2">Uncharacterized protein</fullName>
    </submittedName>
</protein>
<gene>
    <name evidence="2" type="ORF">ACFFTR_25490</name>
</gene>
<evidence type="ECO:0000313" key="2">
    <source>
        <dbReference type="EMBL" id="MFB9446453.1"/>
    </source>
</evidence>
<dbReference type="RefSeq" id="WP_380029559.1">
    <property type="nucleotide sequence ID" value="NZ_JBHMCA010000047.1"/>
</dbReference>
<reference evidence="2 3" key="1">
    <citation type="submission" date="2024-09" db="EMBL/GenBank/DDBJ databases">
        <authorList>
            <person name="Sun Q."/>
            <person name="Mori K."/>
        </authorList>
    </citation>
    <scope>NUCLEOTIDE SEQUENCE [LARGE SCALE GENOMIC DNA]</scope>
    <source>
        <strain evidence="2 3">JCM 3307</strain>
    </source>
</reference>
<keyword evidence="3" id="KW-1185">Reference proteome</keyword>
<evidence type="ECO:0000313" key="3">
    <source>
        <dbReference type="Proteomes" id="UP001589608"/>
    </source>
</evidence>